<dbReference type="InterPro" id="IPR003593">
    <property type="entry name" value="AAA+_ATPase"/>
</dbReference>
<keyword evidence="1" id="KW-0235">DNA replication</keyword>
<dbReference type="Pfam" id="PF00308">
    <property type="entry name" value="Bac_DnaA"/>
    <property type="match status" value="1"/>
</dbReference>
<evidence type="ECO:0000313" key="5">
    <source>
        <dbReference type="Proteomes" id="UP000480303"/>
    </source>
</evidence>
<dbReference type="PRINTS" id="PR00051">
    <property type="entry name" value="DNAA"/>
</dbReference>
<dbReference type="AlphaFoldDB" id="A0A6A0BF28"/>
<evidence type="ECO:0000256" key="1">
    <source>
        <dbReference type="RuleBase" id="RU000577"/>
    </source>
</evidence>
<dbReference type="Gene3D" id="1.10.8.60">
    <property type="match status" value="1"/>
</dbReference>
<dbReference type="SUPFAM" id="SSF52540">
    <property type="entry name" value="P-loop containing nucleoside triphosphate hydrolases"/>
    <property type="match status" value="2"/>
</dbReference>
<feature type="domain" description="AAA+ ATPase" evidence="3">
    <location>
        <begin position="150"/>
        <end position="298"/>
    </location>
</feature>
<dbReference type="GO" id="GO:0006260">
    <property type="term" value="P:DNA replication"/>
    <property type="evidence" value="ECO:0007669"/>
    <property type="project" value="UniProtKB-KW"/>
</dbReference>
<dbReference type="GO" id="GO:0016887">
    <property type="term" value="F:ATP hydrolysis activity"/>
    <property type="evidence" value="ECO:0007669"/>
    <property type="project" value="InterPro"/>
</dbReference>
<dbReference type="EMBL" id="BLLI01000024">
    <property type="protein sequence ID" value="GFH42447.1"/>
    <property type="molecule type" value="Genomic_DNA"/>
</dbReference>
<keyword evidence="1" id="KW-0238">DNA-binding</keyword>
<dbReference type="PANTHER" id="PTHR37291">
    <property type="entry name" value="5-METHYLCYTOSINE-SPECIFIC RESTRICTION ENZYME B"/>
    <property type="match status" value="1"/>
</dbReference>
<dbReference type="InterPro" id="IPR011704">
    <property type="entry name" value="ATPase_dyneun-rel_AAA"/>
</dbReference>
<evidence type="ECO:0000313" key="4">
    <source>
        <dbReference type="EMBL" id="GFH42447.1"/>
    </source>
</evidence>
<evidence type="ECO:0000256" key="2">
    <source>
        <dbReference type="RuleBase" id="RU004227"/>
    </source>
</evidence>
<comment type="function">
    <text evidence="1">Plays an essential role in the initiation and regulation of chromosomal replication. ATP-DnaA binds to the origin of replication (oriC) to initiate formation of the DNA replication initiation complex once per cell cycle. Binds the DnaA box (a 9 base pair repeat at the origin) and separates the double-stranded (ds)DNA. Forms a right-handed helical filament on oriC DNA; dsDNA binds to the exterior of the filament while single-stranded (ss)DNA is stabiized in the filament's interior. The ATP-DnaA-oriC complex binds and stabilizes one strand of the AT-rich DNA unwinding element (DUE), permitting loading of DNA polymerase. After initiation quickly degrades to an ADP-DnaA complex that is not apt for DNA replication. Binds acidic phospholipids.</text>
</comment>
<keyword evidence="1" id="KW-0547">Nucleotide-binding</keyword>
<dbReference type="InterPro" id="IPR052934">
    <property type="entry name" value="Methyl-DNA_Rec/Restrict_Enz"/>
</dbReference>
<protein>
    <recommendedName>
        <fullName evidence="1">Chromosomal replication initiator protein DnaA</fullName>
    </recommendedName>
</protein>
<dbReference type="InterPro" id="IPR013317">
    <property type="entry name" value="DnaA_dom"/>
</dbReference>
<comment type="caution">
    <text evidence="4">The sequence shown here is derived from an EMBL/GenBank/DDBJ whole genome shotgun (WGS) entry which is preliminary data.</text>
</comment>
<evidence type="ECO:0000259" key="3">
    <source>
        <dbReference type="SMART" id="SM00382"/>
    </source>
</evidence>
<dbReference type="Proteomes" id="UP000480303">
    <property type="component" value="Unassembled WGS sequence"/>
</dbReference>
<accession>A0A6A0BF28</accession>
<dbReference type="GO" id="GO:0005524">
    <property type="term" value="F:ATP binding"/>
    <property type="evidence" value="ECO:0007669"/>
    <property type="project" value="UniProtKB-KW"/>
</dbReference>
<dbReference type="PANTHER" id="PTHR37291:SF1">
    <property type="entry name" value="TYPE IV METHYL-DIRECTED RESTRICTION ENZYME ECOKMCRB SUBUNIT"/>
    <property type="match status" value="1"/>
</dbReference>
<keyword evidence="1" id="KW-0067">ATP-binding</keyword>
<organism evidence="4 5">
    <name type="scientific">Pseudolactococcus hodotermopsidis</name>
    <dbReference type="NCBI Taxonomy" id="2709157"/>
    <lineage>
        <taxon>Bacteria</taxon>
        <taxon>Bacillati</taxon>
        <taxon>Bacillota</taxon>
        <taxon>Bacilli</taxon>
        <taxon>Lactobacillales</taxon>
        <taxon>Streptococcaceae</taxon>
        <taxon>Pseudolactococcus</taxon>
    </lineage>
</organism>
<dbReference type="Pfam" id="PF07728">
    <property type="entry name" value="AAA_5"/>
    <property type="match status" value="1"/>
</dbReference>
<proteinExistence type="inferred from homology"/>
<comment type="similarity">
    <text evidence="2">Belongs to the DnaA family.</text>
</comment>
<keyword evidence="5" id="KW-1185">Reference proteome</keyword>
<dbReference type="GO" id="GO:0003677">
    <property type="term" value="F:DNA binding"/>
    <property type="evidence" value="ECO:0007669"/>
    <property type="project" value="UniProtKB-KW"/>
</dbReference>
<reference evidence="4 5" key="1">
    <citation type="submission" date="2020-02" db="EMBL/GenBank/DDBJ databases">
        <title>Draft genome sequence of Lactococcus sp. Hs30E4-3.</title>
        <authorList>
            <person name="Noda S."/>
            <person name="Yuki M."/>
            <person name="Ohkuma M."/>
        </authorList>
    </citation>
    <scope>NUCLEOTIDE SEQUENCE [LARGE SCALE GENOMIC DNA]</scope>
    <source>
        <strain evidence="4 5">Hs30E4-3</strain>
    </source>
</reference>
<dbReference type="SMART" id="SM00382">
    <property type="entry name" value="AAA"/>
    <property type="match status" value="2"/>
</dbReference>
<feature type="domain" description="AAA+ ATPase" evidence="3">
    <location>
        <begin position="688"/>
        <end position="943"/>
    </location>
</feature>
<dbReference type="Gene3D" id="3.40.50.300">
    <property type="entry name" value="P-loop containing nucleotide triphosphate hydrolases"/>
    <property type="match status" value="3"/>
</dbReference>
<name>A0A6A0BF28_9LACT</name>
<dbReference type="InterPro" id="IPR027417">
    <property type="entry name" value="P-loop_NTPase"/>
</dbReference>
<sequence>MTFSQKEEAFWVRFQELVRNSFGAGPYEFFVGTAELIEITPETVKIQLESSMYREFWEKQAKFVRLVAFEIYKKELTYTLYIGSEGYLVSYKKDNRAELLARSQRALEEISSDFKNDLDDKCKFGNFVRYDGNRKTFDAAAATANDLRGVYNPLLIYSKVGMGKTHLLHAIGHHILLKKPDAHVKYVSSEDFIRDCIENTRQNSLEEFSNDYKMLDALLLDDIHFMANRADVIDVFFQIFNALYNKGAQIVIASDRLPREIEGFEEQAKSRFNWEMMTDVTDIAAPTVSDRLEILRFKAEQIALNVSQETLESLAEQVESNIGELEDILADLKFYAECHAVDEVDSTIAQKVLGSLLGNVRIGTVAALENFSGASEEAEEAEIVETPEEVETTETAEVSEEVEISEEPEIAERLEEVETTETAEVSEEVDLSEEPEIAETLEVAETVEIAEVPEKVEVVEVSEEPEVTEAPEEVEAVAITEVSEVSEEPEVIEKAEEVEAVEIAEVPEVAEENEVADPTAEQDFENFKRILEYFVHILRANNKENSEQFVAGEKKTGHGGKGQKIRESYEKFRYFSNGHTMDVSIQGGFQLFNKPNYIEWSSNGGPNIRAIWNDAQTDVISLQEFDGKAFVGNQYTVDELGLNDNDQPNDKIIEFYKAYTLFLEENLAGAKEIVVDTKIKALATKLADRKNLILRGAPGTGKTYCAKQIAAELISEGATDKLEELSDKQKAQVEFVQFHPNYTYADFVEGLRPVTSENGQSGFKFKTGIFKEFCERARGKYVLSDALEADEQEEATHKKIVKSYWRDEATTEELKKAFGKDTNHPVENVVAYIKEELLSSEKTAFDWKKTKDKKFVFIIDEINRGEISKIFGELFFSIDPDYRGKTGAVALQHQNLHVPDEKFYIPENVYIIGTMNDIDCSVEPLDFAMRRRFTFVEITAEESQNWLFGKEATRAKDSMTRLNDAIISAGLLSKDYQIGASYFKNLAEGTVTKEELWTDELHPLLKEYLRGDCDVEAKLARLKVAYDNEKLSDDAVTV</sequence>
<dbReference type="InterPro" id="IPR020591">
    <property type="entry name" value="Chromosome_initiator_DnaA-like"/>
</dbReference>
<gene>
    <name evidence="4" type="ORF">Hs30E_09980</name>
</gene>
<dbReference type="CDD" id="cd00009">
    <property type="entry name" value="AAA"/>
    <property type="match status" value="1"/>
</dbReference>